<protein>
    <submittedName>
        <fullName evidence="2">Uncharacterized protein</fullName>
    </submittedName>
</protein>
<proteinExistence type="predicted"/>
<reference evidence="2 3" key="1">
    <citation type="submission" date="2019-06" db="EMBL/GenBank/DDBJ databases">
        <title>A chromosomal-level reference genome of Carpinus fangiana (Coryloideae, Betulaceae).</title>
        <authorList>
            <person name="Yang X."/>
            <person name="Wang Z."/>
            <person name="Zhang L."/>
            <person name="Hao G."/>
            <person name="Liu J."/>
            <person name="Yang Y."/>
        </authorList>
    </citation>
    <scope>NUCLEOTIDE SEQUENCE [LARGE SCALE GENOMIC DNA]</scope>
    <source>
        <strain evidence="2">Cfa_2016G</strain>
        <tissue evidence="2">Leaf</tissue>
    </source>
</reference>
<dbReference type="Proteomes" id="UP000327013">
    <property type="component" value="Unassembled WGS sequence"/>
</dbReference>
<feature type="compositionally biased region" description="Polar residues" evidence="1">
    <location>
        <begin position="37"/>
        <end position="48"/>
    </location>
</feature>
<sequence>MSLDPECAVSIMSAQLTRTPRGRACFSEQLGRAPSYCTSEAASRSLDGSRQIAHRPRTPGKRAPQLSTPLPETGSRKDPSTESKLRTQIGSSKRPETPHRCISLESWTFANMTQTSTEAGEGGGCDAVHAGVIYVQLEGGPSTRIGVHHPSPIDRLRPRGKSATLQRAGSWTA</sequence>
<accession>A0A5N6KXE4</accession>
<name>A0A5N6KXE4_9ROSI</name>
<gene>
    <name evidence="2" type="ORF">FH972_024098</name>
</gene>
<comment type="caution">
    <text evidence="2">The sequence shown here is derived from an EMBL/GenBank/DDBJ whole genome shotgun (WGS) entry which is preliminary data.</text>
</comment>
<feature type="compositionally biased region" description="Basic and acidic residues" evidence="1">
    <location>
        <begin position="74"/>
        <end position="85"/>
    </location>
</feature>
<dbReference type="AlphaFoldDB" id="A0A5N6KXE4"/>
<feature type="region of interest" description="Disordered" evidence="1">
    <location>
        <begin position="37"/>
        <end position="98"/>
    </location>
</feature>
<evidence type="ECO:0000313" key="2">
    <source>
        <dbReference type="EMBL" id="KAB8356515.1"/>
    </source>
</evidence>
<keyword evidence="3" id="KW-1185">Reference proteome</keyword>
<evidence type="ECO:0000256" key="1">
    <source>
        <dbReference type="SAM" id="MobiDB-lite"/>
    </source>
</evidence>
<dbReference type="EMBL" id="VIBQ01000016">
    <property type="protein sequence ID" value="KAB8356515.1"/>
    <property type="molecule type" value="Genomic_DNA"/>
</dbReference>
<organism evidence="2 3">
    <name type="scientific">Carpinus fangiana</name>
    <dbReference type="NCBI Taxonomy" id="176857"/>
    <lineage>
        <taxon>Eukaryota</taxon>
        <taxon>Viridiplantae</taxon>
        <taxon>Streptophyta</taxon>
        <taxon>Embryophyta</taxon>
        <taxon>Tracheophyta</taxon>
        <taxon>Spermatophyta</taxon>
        <taxon>Magnoliopsida</taxon>
        <taxon>eudicotyledons</taxon>
        <taxon>Gunneridae</taxon>
        <taxon>Pentapetalae</taxon>
        <taxon>rosids</taxon>
        <taxon>fabids</taxon>
        <taxon>Fagales</taxon>
        <taxon>Betulaceae</taxon>
        <taxon>Carpinus</taxon>
    </lineage>
</organism>
<evidence type="ECO:0000313" key="3">
    <source>
        <dbReference type="Proteomes" id="UP000327013"/>
    </source>
</evidence>